<dbReference type="InterPro" id="IPR056551">
    <property type="entry name" value="Beta-prop_NOL10_N"/>
</dbReference>
<keyword evidence="3" id="KW-0853">WD repeat</keyword>
<evidence type="ECO:0000313" key="10">
    <source>
        <dbReference type="EMBL" id="KAK2080674.1"/>
    </source>
</evidence>
<evidence type="ECO:0000256" key="1">
    <source>
        <dbReference type="ARBA" id="ARBA00004604"/>
    </source>
</evidence>
<evidence type="ECO:0000313" key="11">
    <source>
        <dbReference type="Proteomes" id="UP001255856"/>
    </source>
</evidence>
<dbReference type="InterPro" id="IPR056550">
    <property type="entry name" value="NOL10_2nd"/>
</dbReference>
<dbReference type="Pfam" id="PF08159">
    <property type="entry name" value="NUC153"/>
    <property type="match status" value="1"/>
</dbReference>
<keyword evidence="5" id="KW-0539">Nucleus</keyword>
<evidence type="ECO:0000259" key="7">
    <source>
        <dbReference type="Pfam" id="PF08159"/>
    </source>
</evidence>
<evidence type="ECO:0000256" key="4">
    <source>
        <dbReference type="ARBA" id="ARBA00022737"/>
    </source>
</evidence>
<feature type="domain" description="NUC153" evidence="7">
    <location>
        <begin position="399"/>
        <end position="426"/>
    </location>
</feature>
<gene>
    <name evidence="10" type="ORF">QBZ16_000528</name>
</gene>
<sequence length="543" mass="59602">MSISVAAPDGVKVYTVAGGKNLPNWAAKKQQKSLKKDDDYQRRVELLQEFAFPSVCQKIKVTPDEQYLFATGLHAPRVRVYDVSQLSLKFERHFDAEIVDFQVLSQDYSKAVFLGFDRTLDFHARFGTYHKTRIPRAGRALAYTSPRAELYVGGSAPELWRLSLEEGRFMAPLPCQSPAVNALGVSPAHGLLAAAGEEGLLESRWARPRAGSPSSTCAPRALTVKDHHYDAPIQSLRWLPAPPGVARRQGPQIVSSDRHVIRVWDAASGAGTANIEPREAGDINDVCELEERATPTVYDDYRFVTRTELDALGLAHLAGTSLLKPYMHGFFLDNRLYSRAKAIAEPFAYEAYRAKRAPKVNAALAARLESADGDAKADRRAKPAADGDDNVSEPALLQDSRFKALFEDEAFAVDERSEDYKALHPSAPSGARARKLVEEHFDVVEDDEDEEIGRVAGDKAAAARPAARAKPSSAAPRMYEARSETAAAAFRSGRSLEDEKQRPLAERVAAAGGKAGVQPRRRPVGNREVTFELKQGGKKRRAG</sequence>
<dbReference type="AlphaFoldDB" id="A0AAD9ILA9"/>
<comment type="similarity">
    <text evidence="2">Belongs to the WD repeat NOL10/ENP2 family.</text>
</comment>
<organism evidence="10 11">
    <name type="scientific">Prototheca wickerhamii</name>
    <dbReference type="NCBI Taxonomy" id="3111"/>
    <lineage>
        <taxon>Eukaryota</taxon>
        <taxon>Viridiplantae</taxon>
        <taxon>Chlorophyta</taxon>
        <taxon>core chlorophytes</taxon>
        <taxon>Trebouxiophyceae</taxon>
        <taxon>Chlorellales</taxon>
        <taxon>Chlorellaceae</taxon>
        <taxon>Prototheca</taxon>
    </lineage>
</organism>
<accession>A0AAD9ILA9</accession>
<feature type="domain" description="Nucleolar protein 10-like N-terminal" evidence="9">
    <location>
        <begin position="7"/>
        <end position="216"/>
    </location>
</feature>
<evidence type="ECO:0000256" key="6">
    <source>
        <dbReference type="SAM" id="MobiDB-lite"/>
    </source>
</evidence>
<dbReference type="Pfam" id="PF23097">
    <property type="entry name" value="NOL10_2nd"/>
    <property type="match status" value="1"/>
</dbReference>
<dbReference type="PANTHER" id="PTHR14927">
    <property type="entry name" value="NUCLEOLAR PROTEIN 10"/>
    <property type="match status" value="1"/>
</dbReference>
<feature type="compositionally biased region" description="Basic and acidic residues" evidence="6">
    <location>
        <begin position="494"/>
        <end position="505"/>
    </location>
</feature>
<comment type="caution">
    <text evidence="10">The sequence shown here is derived from an EMBL/GenBank/DDBJ whole genome shotgun (WGS) entry which is preliminary data.</text>
</comment>
<dbReference type="EMBL" id="JASFZW010000001">
    <property type="protein sequence ID" value="KAK2080674.1"/>
    <property type="molecule type" value="Genomic_DNA"/>
</dbReference>
<dbReference type="Proteomes" id="UP001255856">
    <property type="component" value="Unassembled WGS sequence"/>
</dbReference>
<evidence type="ECO:0000256" key="2">
    <source>
        <dbReference type="ARBA" id="ARBA00005264"/>
    </source>
</evidence>
<evidence type="ECO:0008006" key="12">
    <source>
        <dbReference type="Google" id="ProtNLM"/>
    </source>
</evidence>
<keyword evidence="11" id="KW-1185">Reference proteome</keyword>
<dbReference type="GO" id="GO:0000462">
    <property type="term" value="P:maturation of SSU-rRNA from tricistronic rRNA transcript (SSU-rRNA, 5.8S rRNA, LSU-rRNA)"/>
    <property type="evidence" value="ECO:0007669"/>
    <property type="project" value="TreeGrafter"/>
</dbReference>
<feature type="region of interest" description="Disordered" evidence="6">
    <location>
        <begin position="372"/>
        <end position="393"/>
    </location>
</feature>
<name>A0AAD9ILA9_PROWI</name>
<protein>
    <recommendedName>
        <fullName evidence="12">NUC153 domain-containing protein</fullName>
    </recommendedName>
</protein>
<feature type="compositionally biased region" description="Basic and acidic residues" evidence="6">
    <location>
        <begin position="372"/>
        <end position="385"/>
    </location>
</feature>
<proteinExistence type="inferred from homology"/>
<feature type="region of interest" description="Disordered" evidence="6">
    <location>
        <begin position="490"/>
        <end position="543"/>
    </location>
</feature>
<dbReference type="Gene3D" id="2.130.10.10">
    <property type="entry name" value="YVTN repeat-like/Quinoprotein amine dehydrogenase"/>
    <property type="match status" value="1"/>
</dbReference>
<evidence type="ECO:0000259" key="9">
    <source>
        <dbReference type="Pfam" id="PF23098"/>
    </source>
</evidence>
<evidence type="ECO:0000256" key="5">
    <source>
        <dbReference type="ARBA" id="ARBA00023242"/>
    </source>
</evidence>
<comment type="subcellular location">
    <subcellularLocation>
        <location evidence="1">Nucleus</location>
        <location evidence="1">Nucleolus</location>
    </subcellularLocation>
</comment>
<reference evidence="10" key="1">
    <citation type="submission" date="2021-01" db="EMBL/GenBank/DDBJ databases">
        <authorList>
            <person name="Eckstrom K.M.E."/>
        </authorList>
    </citation>
    <scope>NUCLEOTIDE SEQUENCE</scope>
    <source>
        <strain evidence="10">UVCC 0001</strain>
    </source>
</reference>
<dbReference type="GO" id="GO:0030686">
    <property type="term" value="C:90S preribosome"/>
    <property type="evidence" value="ECO:0007669"/>
    <property type="project" value="TreeGrafter"/>
</dbReference>
<dbReference type="InterPro" id="IPR036322">
    <property type="entry name" value="WD40_repeat_dom_sf"/>
</dbReference>
<evidence type="ECO:0000256" key="3">
    <source>
        <dbReference type="ARBA" id="ARBA00022574"/>
    </source>
</evidence>
<evidence type="ECO:0000259" key="8">
    <source>
        <dbReference type="Pfam" id="PF23097"/>
    </source>
</evidence>
<dbReference type="Pfam" id="PF23098">
    <property type="entry name" value="Beta-prop_NOL10_N"/>
    <property type="match status" value="1"/>
</dbReference>
<dbReference type="InterPro" id="IPR012580">
    <property type="entry name" value="NUC153"/>
</dbReference>
<feature type="domain" description="Nucleolar protein 10-like second" evidence="8">
    <location>
        <begin position="297"/>
        <end position="345"/>
    </location>
</feature>
<dbReference type="InterPro" id="IPR015943">
    <property type="entry name" value="WD40/YVTN_repeat-like_dom_sf"/>
</dbReference>
<dbReference type="InterPro" id="IPR040382">
    <property type="entry name" value="NOL10/Enp2"/>
</dbReference>
<dbReference type="GO" id="GO:0032040">
    <property type="term" value="C:small-subunit processome"/>
    <property type="evidence" value="ECO:0007669"/>
    <property type="project" value="TreeGrafter"/>
</dbReference>
<keyword evidence="4" id="KW-0677">Repeat</keyword>
<dbReference type="SUPFAM" id="SSF50978">
    <property type="entry name" value="WD40 repeat-like"/>
    <property type="match status" value="1"/>
</dbReference>
<dbReference type="PANTHER" id="PTHR14927:SF0">
    <property type="entry name" value="NUCLEOLAR PROTEIN 10"/>
    <property type="match status" value="1"/>
</dbReference>